<dbReference type="AlphaFoldDB" id="A0A0V1AQI7"/>
<comment type="caution">
    <text evidence="1">The sequence shown here is derived from an EMBL/GenBank/DDBJ whole genome shotgun (WGS) entry which is preliminary data.</text>
</comment>
<proteinExistence type="predicted"/>
<evidence type="ECO:0000313" key="2">
    <source>
        <dbReference type="Proteomes" id="UP000054776"/>
    </source>
</evidence>
<dbReference type="OrthoDB" id="5926159at2759"/>
<dbReference type="InParanoid" id="A0A0V1AQI7"/>
<evidence type="ECO:0000313" key="1">
    <source>
        <dbReference type="EMBL" id="KRY27028.1"/>
    </source>
</evidence>
<keyword evidence="2" id="KW-1185">Reference proteome</keyword>
<reference evidence="1 2" key="1">
    <citation type="submission" date="2015-01" db="EMBL/GenBank/DDBJ databases">
        <title>Evolution of Trichinella species and genotypes.</title>
        <authorList>
            <person name="Korhonen P.K."/>
            <person name="Edoardo P."/>
            <person name="Giuseppe L.R."/>
            <person name="Gasser R.B."/>
        </authorList>
    </citation>
    <scope>NUCLEOTIDE SEQUENCE [LARGE SCALE GENOMIC DNA]</scope>
    <source>
        <strain evidence="1">ISS3</strain>
    </source>
</reference>
<name>A0A0V1AQI7_TRISP</name>
<dbReference type="Proteomes" id="UP000054776">
    <property type="component" value="Unassembled WGS sequence"/>
</dbReference>
<accession>A0A0V1AQI7</accession>
<gene>
    <name evidence="1" type="ORF">T01_6082</name>
</gene>
<protein>
    <submittedName>
        <fullName evidence="1">Uncharacterized protein</fullName>
    </submittedName>
</protein>
<dbReference type="EMBL" id="JYDH01000294">
    <property type="protein sequence ID" value="KRY27028.1"/>
    <property type="molecule type" value="Genomic_DNA"/>
</dbReference>
<organism evidence="1 2">
    <name type="scientific">Trichinella spiralis</name>
    <name type="common">Trichina worm</name>
    <dbReference type="NCBI Taxonomy" id="6334"/>
    <lineage>
        <taxon>Eukaryota</taxon>
        <taxon>Metazoa</taxon>
        <taxon>Ecdysozoa</taxon>
        <taxon>Nematoda</taxon>
        <taxon>Enoplea</taxon>
        <taxon>Dorylaimia</taxon>
        <taxon>Trichinellida</taxon>
        <taxon>Trichinellidae</taxon>
        <taxon>Trichinella</taxon>
    </lineage>
</organism>
<sequence length="479" mass="52936">MVHCRHQQDAFHSLLDVAYKTQHSSDYLIKQISYKLKILPALYMCFSEVGSSPTQQSSNVPNANNPTNSQGVVEKVEYRGGSQHWVGGGKAVGWEVMDCGITVIDDRTIGTRIGDGLYNTGGMAVINYITQNRGWTAVWRACRYYGVTDGVVRKYIINVNVGWAGGPYTTLGMAVINYVTENGGLTGVWWACSYNGITNGAVRRNINENECWMGRRAVYHSLTRVTNNDEPTSHPLTSVNSDGTSFLFLHNVPTIVVFLAKRSSAFCFHAAMNTCAATEKWNAGIQQSIDDGLGAGGYRCSNHWCKDCQGSSQHYVEMTERLVQGLAMGFTTLGKWWLGGGQNRGWTAVWRACRYYGVTNGVEKWTPGIQQSIDDGLGVGGYRWPNHWCKDCRGGSQHWKGESVGMDVGWAGGPYTSLKVLWDEWTTGVQKLIGDGMGDKGVLMTEELVQGLEMGFTTLGKWWLGGGQVFHSDYALELW</sequence>